<dbReference type="AlphaFoldDB" id="A0A9P7GID3"/>
<reference evidence="9" key="2">
    <citation type="submission" date="2021-10" db="EMBL/GenBank/DDBJ databases">
        <title>Phylogenomics reveals ancestral predisposition of the termite-cultivated fungus Termitomyces towards a domesticated lifestyle.</title>
        <authorList>
            <person name="Auxier B."/>
            <person name="Grum-Grzhimaylo A."/>
            <person name="Cardenas M.E."/>
            <person name="Lodge J.D."/>
            <person name="Laessoe T."/>
            <person name="Pedersen O."/>
            <person name="Smith M.E."/>
            <person name="Kuyper T.W."/>
            <person name="Franco-Molano E.A."/>
            <person name="Baroni T.J."/>
            <person name="Aanen D.K."/>
        </authorList>
    </citation>
    <scope>NUCLEOTIDE SEQUENCE</scope>
    <source>
        <strain evidence="9">AP01</strain>
        <tissue evidence="9">Mycelium</tissue>
    </source>
</reference>
<accession>A0A9P7GID3</accession>
<dbReference type="GO" id="GO:0022857">
    <property type="term" value="F:transmembrane transporter activity"/>
    <property type="evidence" value="ECO:0007669"/>
    <property type="project" value="InterPro"/>
</dbReference>
<proteinExistence type="inferred from homology"/>
<evidence type="ECO:0000256" key="1">
    <source>
        <dbReference type="ARBA" id="ARBA00004141"/>
    </source>
</evidence>
<comment type="similarity">
    <text evidence="2">Belongs to the SLC35F solute transporter family.</text>
</comment>
<dbReference type="GO" id="GO:0016020">
    <property type="term" value="C:membrane"/>
    <property type="evidence" value="ECO:0007669"/>
    <property type="project" value="UniProtKB-SubCell"/>
</dbReference>
<feature type="transmembrane region" description="Helical" evidence="8">
    <location>
        <begin position="235"/>
        <end position="254"/>
    </location>
</feature>
<evidence type="ECO:0000256" key="7">
    <source>
        <dbReference type="SAM" id="MobiDB-lite"/>
    </source>
</evidence>
<keyword evidence="4 8" id="KW-0812">Transmembrane</keyword>
<keyword evidence="10" id="KW-1185">Reference proteome</keyword>
<feature type="compositionally biased region" description="Polar residues" evidence="7">
    <location>
        <begin position="1"/>
        <end position="12"/>
    </location>
</feature>
<evidence type="ECO:0000313" key="10">
    <source>
        <dbReference type="Proteomes" id="UP000775547"/>
    </source>
</evidence>
<feature type="region of interest" description="Disordered" evidence="7">
    <location>
        <begin position="1"/>
        <end position="22"/>
    </location>
</feature>
<dbReference type="Pfam" id="PF06027">
    <property type="entry name" value="SLC35F"/>
    <property type="match status" value="1"/>
</dbReference>
<dbReference type="EMBL" id="JABCKV010000006">
    <property type="protein sequence ID" value="KAG5647830.1"/>
    <property type="molecule type" value="Genomic_DNA"/>
</dbReference>
<evidence type="ECO:0000256" key="4">
    <source>
        <dbReference type="ARBA" id="ARBA00022692"/>
    </source>
</evidence>
<sequence>MSTAIEHQQQDGGSDIKKTDSLDIDRPESFDLSNALPSRPPMVYSSPVEFLQSFGRRWKSVWTPRFTMAILCGQLVSLCITCTNVTTTELVSRNWALPTTQTFFLCVDSSDQITDKDWSALNRAKGDAFMIAGATLYGITNSSEEFLVRKRPLYEVVGQLGLYGTLINGIQASALEHKGMKTATWNSMTTMFILYTVAPIIYRLASSTYFNLSLLSSDFWGLLFGLFLYKYHPYWLYFVAFVVILGGLITYFWYSTPEEQGNTDPTAPEYVNKRGAAQRDNLEAAPAPADASMA</sequence>
<evidence type="ECO:0000313" key="9">
    <source>
        <dbReference type="EMBL" id="KAG5647830.1"/>
    </source>
</evidence>
<evidence type="ECO:0000256" key="3">
    <source>
        <dbReference type="ARBA" id="ARBA00022448"/>
    </source>
</evidence>
<keyword evidence="6 8" id="KW-0472">Membrane</keyword>
<dbReference type="Proteomes" id="UP000775547">
    <property type="component" value="Unassembled WGS sequence"/>
</dbReference>
<organism evidence="9 10">
    <name type="scientific">Asterophora parasitica</name>
    <dbReference type="NCBI Taxonomy" id="117018"/>
    <lineage>
        <taxon>Eukaryota</taxon>
        <taxon>Fungi</taxon>
        <taxon>Dikarya</taxon>
        <taxon>Basidiomycota</taxon>
        <taxon>Agaricomycotina</taxon>
        <taxon>Agaricomycetes</taxon>
        <taxon>Agaricomycetidae</taxon>
        <taxon>Agaricales</taxon>
        <taxon>Tricholomatineae</taxon>
        <taxon>Lyophyllaceae</taxon>
        <taxon>Asterophora</taxon>
    </lineage>
</organism>
<dbReference type="InterPro" id="IPR052221">
    <property type="entry name" value="SLC35F_Transporter"/>
</dbReference>
<comment type="caution">
    <text evidence="9">The sequence shown here is derived from an EMBL/GenBank/DDBJ whole genome shotgun (WGS) entry which is preliminary data.</text>
</comment>
<evidence type="ECO:0000256" key="6">
    <source>
        <dbReference type="ARBA" id="ARBA00023136"/>
    </source>
</evidence>
<feature type="transmembrane region" description="Helical" evidence="8">
    <location>
        <begin position="183"/>
        <end position="202"/>
    </location>
</feature>
<evidence type="ECO:0000256" key="5">
    <source>
        <dbReference type="ARBA" id="ARBA00022989"/>
    </source>
</evidence>
<keyword evidence="3" id="KW-0813">Transport</keyword>
<reference evidence="9" key="1">
    <citation type="submission" date="2020-07" db="EMBL/GenBank/DDBJ databases">
        <authorList>
            <person name="Nieuwenhuis M."/>
            <person name="Van De Peppel L.J.J."/>
        </authorList>
    </citation>
    <scope>NUCLEOTIDE SEQUENCE</scope>
    <source>
        <strain evidence="9">AP01</strain>
        <tissue evidence="9">Mycelium</tissue>
    </source>
</reference>
<evidence type="ECO:0000256" key="8">
    <source>
        <dbReference type="SAM" id="Phobius"/>
    </source>
</evidence>
<dbReference type="PANTHER" id="PTHR14233">
    <property type="entry name" value="DUF914-RELATED"/>
    <property type="match status" value="1"/>
</dbReference>
<dbReference type="OrthoDB" id="429955at2759"/>
<gene>
    <name evidence="9" type="ORF">DXG03_007754</name>
</gene>
<comment type="subcellular location">
    <subcellularLocation>
        <location evidence="1">Membrane</location>
        <topology evidence="1">Multi-pass membrane protein</topology>
    </subcellularLocation>
</comment>
<evidence type="ECO:0000256" key="2">
    <source>
        <dbReference type="ARBA" id="ARBA00007863"/>
    </source>
</evidence>
<dbReference type="PANTHER" id="PTHR14233:SF4">
    <property type="entry name" value="SOLUTE CARRIER FAMILY 35 MEMBER F2"/>
    <property type="match status" value="1"/>
</dbReference>
<keyword evidence="5 8" id="KW-1133">Transmembrane helix</keyword>
<protein>
    <submittedName>
        <fullName evidence="9">Uncharacterized protein</fullName>
    </submittedName>
</protein>
<dbReference type="InterPro" id="IPR009262">
    <property type="entry name" value="SLC35_F1/F2/F6"/>
</dbReference>
<name>A0A9P7GID3_9AGAR</name>